<feature type="domain" description="EF-hand" evidence="7">
    <location>
        <begin position="291"/>
        <end position="326"/>
    </location>
</feature>
<keyword evidence="5" id="KW-0106">Calcium</keyword>
<feature type="compositionally biased region" description="Low complexity" evidence="6">
    <location>
        <begin position="168"/>
        <end position="203"/>
    </location>
</feature>
<gene>
    <name evidence="8" type="ORF">VSP0166_LOCUS10885</name>
    <name evidence="9" type="ORF">VSP0166_LOCUS10886</name>
</gene>
<feature type="compositionally biased region" description="Low complexity" evidence="6">
    <location>
        <begin position="70"/>
        <end position="96"/>
    </location>
</feature>
<dbReference type="PROSITE" id="PS00018">
    <property type="entry name" value="EF_HAND_1"/>
    <property type="match status" value="2"/>
</dbReference>
<dbReference type="GO" id="GO:0048306">
    <property type="term" value="F:calcium-dependent protein binding"/>
    <property type="evidence" value="ECO:0007669"/>
    <property type="project" value="UniProtKB-ARBA"/>
</dbReference>
<feature type="region of interest" description="Disordered" evidence="6">
    <location>
        <begin position="70"/>
        <end position="203"/>
    </location>
</feature>
<feature type="compositionally biased region" description="Low complexity" evidence="6">
    <location>
        <begin position="128"/>
        <end position="160"/>
    </location>
</feature>
<dbReference type="SMART" id="SM00054">
    <property type="entry name" value="EFh"/>
    <property type="match status" value="4"/>
</dbReference>
<dbReference type="Gene3D" id="1.10.238.10">
    <property type="entry name" value="EF-hand"/>
    <property type="match status" value="1"/>
</dbReference>
<protein>
    <recommendedName>
        <fullName evidence="7">EF-hand domain-containing protein</fullName>
    </recommendedName>
</protein>
<comment type="subcellular location">
    <subcellularLocation>
        <location evidence="1">Cytoplasm</location>
    </subcellularLocation>
</comment>
<organism evidence="8">
    <name type="scientific">Vannella robusta</name>
    <dbReference type="NCBI Taxonomy" id="1487602"/>
    <lineage>
        <taxon>Eukaryota</taxon>
        <taxon>Amoebozoa</taxon>
        <taxon>Discosea</taxon>
        <taxon>Flabellinia</taxon>
        <taxon>Vannellidae</taxon>
        <taxon>Vannella</taxon>
    </lineage>
</organism>
<accession>A0A6U1VFE7</accession>
<evidence type="ECO:0000313" key="8">
    <source>
        <dbReference type="EMBL" id="CAE2225385.1"/>
    </source>
</evidence>
<evidence type="ECO:0000259" key="7">
    <source>
        <dbReference type="PROSITE" id="PS50222"/>
    </source>
</evidence>
<dbReference type="InterPro" id="IPR051426">
    <property type="entry name" value="Peflin/Sorcin_CaBP"/>
</dbReference>
<dbReference type="PANTHER" id="PTHR46212:SF3">
    <property type="entry name" value="GH27120P"/>
    <property type="match status" value="1"/>
</dbReference>
<keyword evidence="3" id="KW-0479">Metal-binding</keyword>
<reference evidence="8" key="1">
    <citation type="submission" date="2021-01" db="EMBL/GenBank/DDBJ databases">
        <authorList>
            <person name="Corre E."/>
            <person name="Pelletier E."/>
            <person name="Niang G."/>
            <person name="Scheremetjew M."/>
            <person name="Finn R."/>
            <person name="Kale V."/>
            <person name="Holt S."/>
            <person name="Cochrane G."/>
            <person name="Meng A."/>
            <person name="Brown T."/>
            <person name="Cohen L."/>
        </authorList>
    </citation>
    <scope>NUCLEOTIDE SEQUENCE</scope>
    <source>
        <strain evidence="8">DIVA3 518/3/11/1/6</strain>
    </source>
</reference>
<feature type="domain" description="EF-hand" evidence="7">
    <location>
        <begin position="226"/>
        <end position="261"/>
    </location>
</feature>
<dbReference type="InterPro" id="IPR018247">
    <property type="entry name" value="EF_Hand_1_Ca_BS"/>
</dbReference>
<dbReference type="GO" id="GO:0005737">
    <property type="term" value="C:cytoplasm"/>
    <property type="evidence" value="ECO:0007669"/>
    <property type="project" value="UniProtKB-SubCell"/>
</dbReference>
<evidence type="ECO:0000256" key="6">
    <source>
        <dbReference type="SAM" id="MobiDB-lite"/>
    </source>
</evidence>
<feature type="compositionally biased region" description="Gly residues" evidence="6">
    <location>
        <begin position="97"/>
        <end position="112"/>
    </location>
</feature>
<dbReference type="GO" id="GO:0005509">
    <property type="term" value="F:calcium ion binding"/>
    <property type="evidence" value="ECO:0007669"/>
    <property type="project" value="InterPro"/>
</dbReference>
<dbReference type="InterPro" id="IPR011992">
    <property type="entry name" value="EF-hand-dom_pair"/>
</dbReference>
<dbReference type="EMBL" id="HBKP01015355">
    <property type="protein sequence ID" value="CAE2225385.1"/>
    <property type="molecule type" value="Transcribed_RNA"/>
</dbReference>
<keyword evidence="4" id="KW-0677">Repeat</keyword>
<evidence type="ECO:0000256" key="4">
    <source>
        <dbReference type="ARBA" id="ARBA00022737"/>
    </source>
</evidence>
<evidence type="ECO:0000256" key="3">
    <source>
        <dbReference type="ARBA" id="ARBA00022723"/>
    </source>
</evidence>
<dbReference type="PROSITE" id="PS50222">
    <property type="entry name" value="EF_HAND_2"/>
    <property type="match status" value="2"/>
</dbReference>
<keyword evidence="2" id="KW-0963">Cytoplasm</keyword>
<dbReference type="SUPFAM" id="SSF47473">
    <property type="entry name" value="EF-hand"/>
    <property type="match status" value="1"/>
</dbReference>
<dbReference type="EMBL" id="HBKP01015356">
    <property type="protein sequence ID" value="CAE2225388.1"/>
    <property type="molecule type" value="Transcribed_RNA"/>
</dbReference>
<evidence type="ECO:0000313" key="9">
    <source>
        <dbReference type="EMBL" id="CAE2225388.1"/>
    </source>
</evidence>
<name>A0A6U1VFE7_9EUKA</name>
<dbReference type="PANTHER" id="PTHR46212">
    <property type="entry name" value="PEFLIN"/>
    <property type="match status" value="1"/>
</dbReference>
<evidence type="ECO:0000256" key="2">
    <source>
        <dbReference type="ARBA" id="ARBA00022490"/>
    </source>
</evidence>
<dbReference type="AlphaFoldDB" id="A0A6U1VFE7"/>
<dbReference type="InterPro" id="IPR002048">
    <property type="entry name" value="EF_hand_dom"/>
</dbReference>
<dbReference type="Pfam" id="PF13202">
    <property type="entry name" value="EF-hand_5"/>
    <property type="match status" value="1"/>
</dbReference>
<evidence type="ECO:0000256" key="1">
    <source>
        <dbReference type="ARBA" id="ARBA00004496"/>
    </source>
</evidence>
<proteinExistence type="predicted"/>
<evidence type="ECO:0000256" key="5">
    <source>
        <dbReference type="ARBA" id="ARBA00022837"/>
    </source>
</evidence>
<sequence>MGGNSNMTSQTSYVPSGGPTAASVAMGGSAYGASNSTPVSAASVAMSNLPKPTANNPYMKNTNTQQNQFGNQAQNQNFGNTGNAGQNYGRNQNNFGGNQGQNYGGGNQGQNYGGNQNQGQNYGGGTQGQNYSATQNYGANANQKYGGNQQQNQNYGNTGQNYGGGNQNQGQTYTATQNYGANANQNYGGHNQNHGMQGGAQNMNAQANYGTSAFQNQFAQMQLQQQELVEQQRWFTHVDKDRSGSIDAAELSQLTFGGKPLHFSAAKKLLLIFDKDKNANIDFAEYITLHKFIQAMQRAFNATDSDRNGVLDSREIHHALQQAGFQLNFQACNALYHRYNKLNTGVDFVHFLEIAADIALLRVEFDLKDHDRDGVISLRFDDLLSLIANV</sequence>